<proteinExistence type="inferred from homology"/>
<keyword evidence="5" id="KW-0812">Transmembrane</keyword>
<keyword evidence="3 10" id="KW-0328">Glycosyltransferase</keyword>
<comment type="similarity">
    <text evidence="2 10">Belongs to the glycosyltransferase 31 family.</text>
</comment>
<keyword evidence="12" id="KW-1185">Reference proteome</keyword>
<evidence type="ECO:0000256" key="5">
    <source>
        <dbReference type="ARBA" id="ARBA00022692"/>
    </source>
</evidence>
<accession>A0AAV3XZ72</accession>
<dbReference type="EC" id="2.4.1.-" evidence="10"/>
<dbReference type="EMBL" id="BLXT01000362">
    <property type="protein sequence ID" value="GFN76125.1"/>
    <property type="molecule type" value="Genomic_DNA"/>
</dbReference>
<dbReference type="Gene3D" id="3.90.550.50">
    <property type="match status" value="1"/>
</dbReference>
<evidence type="ECO:0000256" key="8">
    <source>
        <dbReference type="ARBA" id="ARBA00023034"/>
    </source>
</evidence>
<keyword evidence="6" id="KW-0735">Signal-anchor</keyword>
<evidence type="ECO:0000256" key="10">
    <source>
        <dbReference type="RuleBase" id="RU363063"/>
    </source>
</evidence>
<protein>
    <recommendedName>
        <fullName evidence="10">Hexosyltransferase</fullName>
        <ecNumber evidence="10">2.4.1.-</ecNumber>
    </recommendedName>
</protein>
<dbReference type="InterPro" id="IPR002659">
    <property type="entry name" value="Glyco_trans_31"/>
</dbReference>
<keyword evidence="4" id="KW-0808">Transferase</keyword>
<comment type="subcellular location">
    <subcellularLocation>
        <location evidence="1 10">Golgi apparatus membrane</location>
        <topology evidence="1 10">Single-pass type II membrane protein</topology>
    </subcellularLocation>
</comment>
<dbReference type="GO" id="GO:0016758">
    <property type="term" value="F:hexosyltransferase activity"/>
    <property type="evidence" value="ECO:0007669"/>
    <property type="project" value="InterPro"/>
</dbReference>
<comment type="caution">
    <text evidence="11">The sequence shown here is derived from an EMBL/GenBank/DDBJ whole genome shotgun (WGS) entry which is preliminary data.</text>
</comment>
<dbReference type="GO" id="GO:0000139">
    <property type="term" value="C:Golgi membrane"/>
    <property type="evidence" value="ECO:0007669"/>
    <property type="project" value="UniProtKB-SubCell"/>
</dbReference>
<sequence length="267" mass="30519">MSSKNSFSRIFRLFVKSSDPFILEDTKVSAQEVFEVLSSPVTNPHNYKFLSLPTLACAGKLVITVASAPLNYRNRLAIRNTWGRLGKFLSRTSQSNHNAKFVNDNKDKTYYNYTVVFFVAGVANDQLRSLLLKESHMYRDMVISSFMDTYNNLSLKTVAMLKWASTFCPKFGMFLVKCDDDSYVNVPVMLKALQDADALPHENFGRHFVAGFSLFNQQPFRNRESKWYVSFEEYRGYVYPTAVSGSAYGMRIDTARLLYQVGLIPDI</sequence>
<reference evidence="11 12" key="1">
    <citation type="journal article" date="2021" name="Elife">
        <title>Chloroplast acquisition without the gene transfer in kleptoplastic sea slugs, Plakobranchus ocellatus.</title>
        <authorList>
            <person name="Maeda T."/>
            <person name="Takahashi S."/>
            <person name="Yoshida T."/>
            <person name="Shimamura S."/>
            <person name="Takaki Y."/>
            <person name="Nagai Y."/>
            <person name="Toyoda A."/>
            <person name="Suzuki Y."/>
            <person name="Arimoto A."/>
            <person name="Ishii H."/>
            <person name="Satoh N."/>
            <person name="Nishiyama T."/>
            <person name="Hasebe M."/>
            <person name="Maruyama T."/>
            <person name="Minagawa J."/>
            <person name="Obokata J."/>
            <person name="Shigenobu S."/>
        </authorList>
    </citation>
    <scope>NUCLEOTIDE SEQUENCE [LARGE SCALE GENOMIC DNA]</scope>
</reference>
<keyword evidence="9" id="KW-0472">Membrane</keyword>
<dbReference type="Pfam" id="PF01762">
    <property type="entry name" value="Galactosyl_T"/>
    <property type="match status" value="1"/>
</dbReference>
<evidence type="ECO:0000313" key="12">
    <source>
        <dbReference type="Proteomes" id="UP000735302"/>
    </source>
</evidence>
<keyword evidence="8 10" id="KW-0333">Golgi apparatus</keyword>
<dbReference type="PANTHER" id="PTHR11214">
    <property type="entry name" value="BETA-1,3-N-ACETYLGLUCOSAMINYLTRANSFERASE"/>
    <property type="match status" value="1"/>
</dbReference>
<evidence type="ECO:0000256" key="6">
    <source>
        <dbReference type="ARBA" id="ARBA00022968"/>
    </source>
</evidence>
<gene>
    <name evidence="11" type="ORF">PoB_000263100</name>
</gene>
<evidence type="ECO:0000256" key="2">
    <source>
        <dbReference type="ARBA" id="ARBA00008661"/>
    </source>
</evidence>
<dbReference type="AlphaFoldDB" id="A0AAV3XZ72"/>
<evidence type="ECO:0000256" key="1">
    <source>
        <dbReference type="ARBA" id="ARBA00004323"/>
    </source>
</evidence>
<name>A0AAV3XZ72_9GAST</name>
<evidence type="ECO:0000256" key="4">
    <source>
        <dbReference type="ARBA" id="ARBA00022679"/>
    </source>
</evidence>
<evidence type="ECO:0000256" key="7">
    <source>
        <dbReference type="ARBA" id="ARBA00022989"/>
    </source>
</evidence>
<dbReference type="PANTHER" id="PTHR11214:SF314">
    <property type="entry name" value="HEXOSYLTRANSFERASE"/>
    <property type="match status" value="1"/>
</dbReference>
<evidence type="ECO:0000313" key="11">
    <source>
        <dbReference type="EMBL" id="GFN76125.1"/>
    </source>
</evidence>
<organism evidence="11 12">
    <name type="scientific">Plakobranchus ocellatus</name>
    <dbReference type="NCBI Taxonomy" id="259542"/>
    <lineage>
        <taxon>Eukaryota</taxon>
        <taxon>Metazoa</taxon>
        <taxon>Spiralia</taxon>
        <taxon>Lophotrochozoa</taxon>
        <taxon>Mollusca</taxon>
        <taxon>Gastropoda</taxon>
        <taxon>Heterobranchia</taxon>
        <taxon>Euthyneura</taxon>
        <taxon>Panpulmonata</taxon>
        <taxon>Sacoglossa</taxon>
        <taxon>Placobranchoidea</taxon>
        <taxon>Plakobranchidae</taxon>
        <taxon>Plakobranchus</taxon>
    </lineage>
</organism>
<evidence type="ECO:0000256" key="9">
    <source>
        <dbReference type="ARBA" id="ARBA00023136"/>
    </source>
</evidence>
<dbReference type="Proteomes" id="UP000735302">
    <property type="component" value="Unassembled WGS sequence"/>
</dbReference>
<dbReference type="GO" id="GO:0006493">
    <property type="term" value="P:protein O-linked glycosylation"/>
    <property type="evidence" value="ECO:0007669"/>
    <property type="project" value="TreeGrafter"/>
</dbReference>
<evidence type="ECO:0000256" key="3">
    <source>
        <dbReference type="ARBA" id="ARBA00022676"/>
    </source>
</evidence>
<keyword evidence="7" id="KW-1133">Transmembrane helix</keyword>